<dbReference type="AlphaFoldDB" id="A0A382QHB9"/>
<proteinExistence type="predicted"/>
<accession>A0A382QHB9</accession>
<organism evidence="1">
    <name type="scientific">marine metagenome</name>
    <dbReference type="NCBI Taxonomy" id="408172"/>
    <lineage>
        <taxon>unclassified sequences</taxon>
        <taxon>metagenomes</taxon>
        <taxon>ecological metagenomes</taxon>
    </lineage>
</organism>
<sequence>KKNDWFIAPMYATTRYYTKYPDHTVLHKGHRDYGILVGYEIKVGRRK</sequence>
<name>A0A382QHB9_9ZZZZ</name>
<dbReference type="EMBL" id="UINC01114499">
    <property type="protein sequence ID" value="SVC84846.1"/>
    <property type="molecule type" value="Genomic_DNA"/>
</dbReference>
<reference evidence="1" key="1">
    <citation type="submission" date="2018-05" db="EMBL/GenBank/DDBJ databases">
        <authorList>
            <person name="Lanie J.A."/>
            <person name="Ng W.-L."/>
            <person name="Kazmierczak K.M."/>
            <person name="Andrzejewski T.M."/>
            <person name="Davidsen T.M."/>
            <person name="Wayne K.J."/>
            <person name="Tettelin H."/>
            <person name="Glass J.I."/>
            <person name="Rusch D."/>
            <person name="Podicherti R."/>
            <person name="Tsui H.-C.T."/>
            <person name="Winkler M.E."/>
        </authorList>
    </citation>
    <scope>NUCLEOTIDE SEQUENCE</scope>
</reference>
<protein>
    <submittedName>
        <fullName evidence="1">Uncharacterized protein</fullName>
    </submittedName>
</protein>
<feature type="non-terminal residue" evidence="1">
    <location>
        <position position="1"/>
    </location>
</feature>
<evidence type="ECO:0000313" key="1">
    <source>
        <dbReference type="EMBL" id="SVC84846.1"/>
    </source>
</evidence>
<gene>
    <name evidence="1" type="ORF">METZ01_LOCUS337700</name>
</gene>